<accession>A0A9N6WW84</accession>
<dbReference type="Gene3D" id="3.30.70.660">
    <property type="entry name" value="Pseudouridine synthase I, catalytic domain, C-terminal subdomain"/>
    <property type="match status" value="1"/>
</dbReference>
<dbReference type="EMBL" id="OC978205">
    <property type="protein sequence ID" value="CAG4634860.1"/>
    <property type="molecule type" value="Genomic_DNA"/>
</dbReference>
<dbReference type="GO" id="GO:0005737">
    <property type="term" value="C:cytoplasm"/>
    <property type="evidence" value="ECO:0007669"/>
    <property type="project" value="TreeGrafter"/>
</dbReference>
<dbReference type="InterPro" id="IPR020095">
    <property type="entry name" value="PsdUridine_synth_TruA_C"/>
</dbReference>
<evidence type="ECO:0000256" key="4">
    <source>
        <dbReference type="RuleBase" id="RU003792"/>
    </source>
</evidence>
<dbReference type="GO" id="GO:0005634">
    <property type="term" value="C:nucleus"/>
    <property type="evidence" value="ECO:0007669"/>
    <property type="project" value="TreeGrafter"/>
</dbReference>
<dbReference type="PANTHER" id="PTHR11142:SF5">
    <property type="entry name" value="TRNA PSEUDOURIDINE(38_39) SYNTHASE"/>
    <property type="match status" value="1"/>
</dbReference>
<gene>
    <name evidence="7" type="primary">EOG090X083V</name>
</gene>
<keyword evidence="2 4" id="KW-0819">tRNA processing</keyword>
<feature type="coiled-coil region" evidence="5">
    <location>
        <begin position="3"/>
        <end position="30"/>
    </location>
</feature>
<organism evidence="7">
    <name type="scientific">Alona affinis</name>
    <dbReference type="NCBI Taxonomy" id="381656"/>
    <lineage>
        <taxon>Eukaryota</taxon>
        <taxon>Metazoa</taxon>
        <taxon>Ecdysozoa</taxon>
        <taxon>Arthropoda</taxon>
        <taxon>Crustacea</taxon>
        <taxon>Branchiopoda</taxon>
        <taxon>Diplostraca</taxon>
        <taxon>Cladocera</taxon>
        <taxon>Anomopoda</taxon>
        <taxon>Chydoridae</taxon>
        <taxon>Alona</taxon>
    </lineage>
</organism>
<dbReference type="SUPFAM" id="SSF55120">
    <property type="entry name" value="Pseudouridine synthase"/>
    <property type="match status" value="1"/>
</dbReference>
<dbReference type="PANTHER" id="PTHR11142">
    <property type="entry name" value="PSEUDOURIDYLATE SYNTHASE"/>
    <property type="match status" value="1"/>
</dbReference>
<protein>
    <recommendedName>
        <fullName evidence="4">tRNA pseudouridine synthase</fullName>
        <ecNumber evidence="4">5.4.99.12</ecNumber>
    </recommendedName>
</protein>
<comment type="similarity">
    <text evidence="1 4">Belongs to the tRNA pseudouridine synthase TruA family.</text>
</comment>
<evidence type="ECO:0000256" key="5">
    <source>
        <dbReference type="SAM" id="Coils"/>
    </source>
</evidence>
<name>A0A9N6WW84_9CRUS</name>
<dbReference type="Pfam" id="PF01416">
    <property type="entry name" value="PseudoU_synth_1"/>
    <property type="match status" value="1"/>
</dbReference>
<dbReference type="GO" id="GO:0031119">
    <property type="term" value="P:tRNA pseudouridine synthesis"/>
    <property type="evidence" value="ECO:0007669"/>
    <property type="project" value="TreeGrafter"/>
</dbReference>
<dbReference type="InterPro" id="IPR001406">
    <property type="entry name" value="PsdUridine_synth_TruA"/>
</dbReference>
<comment type="catalytic activity">
    <reaction evidence="4">
        <text>uridine(38/39/40) in tRNA = pseudouridine(38/39/40) in tRNA</text>
        <dbReference type="Rhea" id="RHEA:22376"/>
        <dbReference type="Rhea" id="RHEA-COMP:10085"/>
        <dbReference type="Rhea" id="RHEA-COMP:10087"/>
        <dbReference type="ChEBI" id="CHEBI:65314"/>
        <dbReference type="ChEBI" id="CHEBI:65315"/>
        <dbReference type="EC" id="5.4.99.12"/>
    </reaction>
</comment>
<keyword evidence="3 4" id="KW-0413">Isomerase</keyword>
<dbReference type="InterPro" id="IPR020097">
    <property type="entry name" value="PsdUridine_synth_TruA_a/b_dom"/>
</dbReference>
<feature type="domain" description="Pseudouridine synthase I TruA alpha/beta" evidence="6">
    <location>
        <begin position="143"/>
        <end position="254"/>
    </location>
</feature>
<evidence type="ECO:0000259" key="6">
    <source>
        <dbReference type="Pfam" id="PF01416"/>
    </source>
</evidence>
<dbReference type="InterPro" id="IPR020103">
    <property type="entry name" value="PsdUridine_synth_cat_dom_sf"/>
</dbReference>
<evidence type="ECO:0000256" key="3">
    <source>
        <dbReference type="ARBA" id="ARBA00023235"/>
    </source>
</evidence>
<evidence type="ECO:0000313" key="7">
    <source>
        <dbReference type="EMBL" id="CAG4634860.1"/>
    </source>
</evidence>
<dbReference type="GO" id="GO:0003723">
    <property type="term" value="F:RNA binding"/>
    <property type="evidence" value="ECO:0007669"/>
    <property type="project" value="InterPro"/>
</dbReference>
<reference evidence="7" key="1">
    <citation type="submission" date="2021-04" db="EMBL/GenBank/DDBJ databases">
        <authorList>
            <person name="Cornetti L."/>
        </authorList>
    </citation>
    <scope>NUCLEOTIDE SEQUENCE</scope>
</reference>
<sequence>MFEKELIERIQQLNSHVTQLRNLLKEEQVSKRDEKPRRSFDHTKYARRHVFLHVVISIDLRSNLCEGLGIFIPEGHQPKSSSSDLKDEIRYPYLLNKVLPPGIRAVAWAPVHDKLSSRFDCKHRTYHYYFPKADLNIDTMKVASQSLIGEHDFRNLCKMDVGNGVVQFTRRIIDIQIEAIDEDTTSSYAMYRLKLVGQAFLWVRCIVAVLFLVGQGKEEPTIVQELLDVGRNPRKPQYGMASELPLNLFTCSYPEEDCKWIYDTESLRFVISDYQKLWTESNVKATMIGEMLNCLEQLPVESKMENQIKGLLMGAERKTYIPLLKRPTCESLEERIEHFAKRKRIEVVDDTETT</sequence>
<dbReference type="EC" id="5.4.99.12" evidence="4"/>
<evidence type="ECO:0000256" key="2">
    <source>
        <dbReference type="ARBA" id="ARBA00022694"/>
    </source>
</evidence>
<dbReference type="AlphaFoldDB" id="A0A9N6WW84"/>
<dbReference type="GO" id="GO:1990481">
    <property type="term" value="P:mRNA pseudouridine synthesis"/>
    <property type="evidence" value="ECO:0007669"/>
    <property type="project" value="TreeGrafter"/>
</dbReference>
<keyword evidence="5" id="KW-0175">Coiled coil</keyword>
<dbReference type="GO" id="GO:0160147">
    <property type="term" value="F:tRNA pseudouridine(38-40) synthase activity"/>
    <property type="evidence" value="ECO:0007669"/>
    <property type="project" value="UniProtKB-EC"/>
</dbReference>
<proteinExistence type="inferred from homology"/>
<evidence type="ECO:0000256" key="1">
    <source>
        <dbReference type="ARBA" id="ARBA00009375"/>
    </source>
</evidence>